<dbReference type="Pfam" id="PF01963">
    <property type="entry name" value="TraB_PrgY_gumN"/>
    <property type="match status" value="1"/>
</dbReference>
<dbReference type="InterPro" id="IPR002816">
    <property type="entry name" value="TraB/PrgY/GumN_fam"/>
</dbReference>
<comment type="caution">
    <text evidence="1">The sequence shown here is derived from an EMBL/GenBank/DDBJ whole genome shotgun (WGS) entry which is preliminary data.</text>
</comment>
<keyword evidence="2" id="KW-1185">Reference proteome</keyword>
<dbReference type="InterPro" id="IPR047111">
    <property type="entry name" value="YbaP-like"/>
</dbReference>
<dbReference type="RefSeq" id="WP_379798560.1">
    <property type="nucleotide sequence ID" value="NZ_JBHSFY010000007.1"/>
</dbReference>
<name>A0ABV8ZF84_9FLAO</name>
<dbReference type="CDD" id="cd14789">
    <property type="entry name" value="Tiki"/>
    <property type="match status" value="1"/>
</dbReference>
<accession>A0ABV8ZF84</accession>
<proteinExistence type="predicted"/>
<reference evidence="2" key="1">
    <citation type="journal article" date="2019" name="Int. J. Syst. Evol. Microbiol.">
        <title>The Global Catalogue of Microorganisms (GCM) 10K type strain sequencing project: providing services to taxonomists for standard genome sequencing and annotation.</title>
        <authorList>
            <consortium name="The Broad Institute Genomics Platform"/>
            <consortium name="The Broad Institute Genome Sequencing Center for Infectious Disease"/>
            <person name="Wu L."/>
            <person name="Ma J."/>
        </authorList>
    </citation>
    <scope>NUCLEOTIDE SEQUENCE [LARGE SCALE GENOMIC DNA]</scope>
    <source>
        <strain evidence="2">NBRC 103627</strain>
    </source>
</reference>
<sequence length="289" mass="32911">MKTRFQFIVTVFIFFFFVCNSISAQSKTSKLENSLLWEVSGKGLKKSSYLYGTIHMICSKDYFLSEKAKNAFEKSDKLFLEINFTDPNEMSEMQQLAMGKEPLSKKLTPEQLTKLNSILKKSTGMSVQQVDSFSLVTVLSLISMKSFGCTDLKFYEMEFSDAAKKRNVSISGLESVKAQFEILENAYSNDEMLALLEESTLEETVELVDAYKKENIEAMYAFSTDKRFTSEKTKKQILDDRNQNWVKQMPELLKQNSVFIAVGAAHLGGEYGVINLLRKEGYTVKPVMN</sequence>
<evidence type="ECO:0000313" key="1">
    <source>
        <dbReference type="EMBL" id="MFC4478129.1"/>
    </source>
</evidence>
<organism evidence="1 2">
    <name type="scientific">Flavobacterium chungangensis</name>
    <dbReference type="NCBI Taxonomy" id="2708132"/>
    <lineage>
        <taxon>Bacteria</taxon>
        <taxon>Pseudomonadati</taxon>
        <taxon>Bacteroidota</taxon>
        <taxon>Flavobacteriia</taxon>
        <taxon>Flavobacteriales</taxon>
        <taxon>Flavobacteriaceae</taxon>
        <taxon>Flavobacterium</taxon>
    </lineage>
</organism>
<gene>
    <name evidence="1" type="ORF">ACFO3N_13720</name>
</gene>
<dbReference type="EMBL" id="JBHSFY010000007">
    <property type="protein sequence ID" value="MFC4478129.1"/>
    <property type="molecule type" value="Genomic_DNA"/>
</dbReference>
<dbReference type="PANTHER" id="PTHR40590:SF1">
    <property type="entry name" value="CYTOPLASMIC PROTEIN"/>
    <property type="match status" value="1"/>
</dbReference>
<dbReference type="PANTHER" id="PTHR40590">
    <property type="entry name" value="CYTOPLASMIC PROTEIN-RELATED"/>
    <property type="match status" value="1"/>
</dbReference>
<evidence type="ECO:0000313" key="2">
    <source>
        <dbReference type="Proteomes" id="UP001596003"/>
    </source>
</evidence>
<protein>
    <submittedName>
        <fullName evidence="1">TraB/GumN family protein</fullName>
    </submittedName>
</protein>
<dbReference type="Proteomes" id="UP001596003">
    <property type="component" value="Unassembled WGS sequence"/>
</dbReference>